<evidence type="ECO:0000259" key="2">
    <source>
        <dbReference type="Pfam" id="PF13448"/>
    </source>
</evidence>
<dbReference type="InterPro" id="IPR036779">
    <property type="entry name" value="LysM_dom_sf"/>
</dbReference>
<name>L8MXR1_9CYAN</name>
<proteinExistence type="predicted"/>
<dbReference type="Gene3D" id="3.10.350.10">
    <property type="entry name" value="LysM domain"/>
    <property type="match status" value="1"/>
</dbReference>
<feature type="coiled-coil region" evidence="1">
    <location>
        <begin position="695"/>
        <end position="778"/>
    </location>
</feature>
<dbReference type="Gene3D" id="3.90.132.10">
    <property type="entry name" value="Leishmanolysin , domain 2"/>
    <property type="match status" value="1"/>
</dbReference>
<dbReference type="Proteomes" id="UP000011201">
    <property type="component" value="Unassembled WGS sequence"/>
</dbReference>
<protein>
    <recommendedName>
        <fullName evidence="2">DUF4114 domain-containing protein</fullName>
    </recommendedName>
</protein>
<organism evidence="3 4">
    <name type="scientific">Pseudanabaena biceps PCC 7429</name>
    <dbReference type="NCBI Taxonomy" id="927668"/>
    <lineage>
        <taxon>Bacteria</taxon>
        <taxon>Bacillati</taxon>
        <taxon>Cyanobacteriota</taxon>
        <taxon>Cyanophyceae</taxon>
        <taxon>Pseudanabaenales</taxon>
        <taxon>Pseudanabaenaceae</taxon>
        <taxon>Pseudanabaena</taxon>
    </lineage>
</organism>
<dbReference type="Pfam" id="PF13448">
    <property type="entry name" value="DUF4114"/>
    <property type="match status" value="1"/>
</dbReference>
<evidence type="ECO:0000313" key="4">
    <source>
        <dbReference type="Proteomes" id="UP000011201"/>
    </source>
</evidence>
<comment type="caution">
    <text evidence="3">The sequence shown here is derived from an EMBL/GenBank/DDBJ whole genome shotgun (WGS) entry which is preliminary data.</text>
</comment>
<dbReference type="Gene3D" id="2.60.120.380">
    <property type="match status" value="1"/>
</dbReference>
<accession>L8MXR1</accession>
<dbReference type="InterPro" id="IPR025193">
    <property type="entry name" value="DUF4114"/>
</dbReference>
<gene>
    <name evidence="3" type="ORF">Pse7429DRAFT_2146</name>
</gene>
<feature type="coiled-coil region" evidence="1">
    <location>
        <begin position="962"/>
        <end position="989"/>
    </location>
</feature>
<evidence type="ECO:0000256" key="1">
    <source>
        <dbReference type="SAM" id="Coils"/>
    </source>
</evidence>
<reference evidence="3 4" key="1">
    <citation type="journal article" date="2013" name="Proc. Natl. Acad. Sci. U.S.A.">
        <title>Improving the coverage of the cyanobacterial phylum using diversity-driven genome sequencing.</title>
        <authorList>
            <person name="Shih P.M."/>
            <person name="Wu D."/>
            <person name="Latifi A."/>
            <person name="Axen S.D."/>
            <person name="Fewer D.P."/>
            <person name="Talla E."/>
            <person name="Calteau A."/>
            <person name="Cai F."/>
            <person name="Tandeau de Marsac N."/>
            <person name="Rippka R."/>
            <person name="Herdman M."/>
            <person name="Sivonen K."/>
            <person name="Coursin T."/>
            <person name="Laurent T."/>
            <person name="Goodwin L."/>
            <person name="Nolan M."/>
            <person name="Davenport K.W."/>
            <person name="Han C.S."/>
            <person name="Rubin E.M."/>
            <person name="Eisen J.A."/>
            <person name="Woyke T."/>
            <person name="Gugger M."/>
            <person name="Kerfeld C.A."/>
        </authorList>
    </citation>
    <scope>NUCLEOTIDE SEQUENCE [LARGE SCALE GENOMIC DNA]</scope>
    <source>
        <strain evidence="3 4">PCC 7429</strain>
    </source>
</reference>
<sequence length="1703" mass="186974">MGAYQGQLAIFSLTGMESLDPNSTEFIHEAATRALSNSNLGHILIDDITNGAHFASGDNSGQYLGEQTFTMQAGDRFGMMLVPNGTVQTVAGHPDIGGDLRPLFSMATANPNDAYHIGQITDVYGDGKTFVFEDIRVDKGSDHDFNDLVFHLKGATGQAATFDQLIADGFLDPQKDWRYTEIGQQIAANADSYIADGKVLPGDPLHSALPAPTIPHTNVDQGGNGFSGVIGTNVEPNQGGALPDLPTIIKSSLTQDVIDQVGGNDPFDIYRVSGQQLAGTEISVLSGSTTISILNPQGDILSQQVFDRGTHTLNLPTDISGDVLLKFSSTNGTDSTYILQGFESQAREPFNIDLEFASGITASQQAIIREAANFVQSLIGQGLPSAIVDGKIIDDVNFKISATNLDGTGGTLAQTKIDFMRYGTLLPAQSITQFDFSDLDKLEQSGELGDVVKHELLHGLGFGNLWEAKGLIAYTNTPLMQYQGKQAVQKFQELGGLTDAISLETAGVGSAGLHWHEALFQDEIMTADLSGGVGKAAISAVTLASLADLGYVVNLAKATPDYKLLGGQSFSGDGLTSEQVEAFRKLAEITFEKTDAEYIAPILPTVDPDEVAPEIWAHAEQFWKSGKYYDWVPYAVQWGDTLSAIALRTMGSAHPDNYWWIANHNGIPNPDYIVASDGRKKEWIEIPQYHPNYEWEQEQERLRREEELRKQQEEEERKRKEAEDKLKNDLAEQERLRLELERLRLEAEAKQRELDEQARRLAEELEKKRQHDEFLKEQARLAELARLAEIARQQGKGGQEWYFAKTLPEFGPVDPFETKLTGETVGNLVPDDYYRFTLSRSGRIDARLMKLLADADLVLYDARNRPISYSMREGITDEQILVDLIPGSYMLRVNSPKGVTTDYELVVKFKHLLSQSEQGPPPGWTVGGGKSGGGGATGPLFSDSRIQRIYDTALGNFAGPERAKANTQIANLKAEKLGYEQQMKALLDQMNGEQRAKVYNALDNARHNANVWVDNIANPIKNTVDSLGNGIIDAVNSVANRLESTVNNVPDYGIGWVRDRKDDAKRMINQGRDAVIGGVNSAKNWLTGKLNDIQEGVKSAVWNFFETIKNAYRTGAEINQTIANAAQDFRNKVDQSVRDANDLIGQFKGKVLSVANWTKDLGINVDLFGKKIEFNVYDNMVRPAVDNISGGVQSAINGVGNTLKGIVDWIEPRTQKVVADIVNALFGDKTGYLWNQINGVDAKIAATQTGLERAIAAAGQYILNVARQIEAFLTDPEERKRVLEALWKRGVTTVDDAYNFVKEELPKVRDKIVQEAQEALEKAKKAFANTVRYWANQILGNSSKREIEANLRLDKIIYGAADIRGGYKFEIAKEEEEDGRIWYTVATTPSIGLGFSAGEDLGGSFDAGYQSGNVKIAGQSLVTRVEKRVEGDLVLDTKIKYVFNNDSDEDMSRLGVWAFKEIPTPFDSVDSLLNLLIIQNYDSTEVSLNPYLTGELKTPWVIGQFDLSAINAGGITANGNYYRKIGLAFNAEGGFVLDNALQVRGDIGGKLVFTSESSLDKLESIELEFETSPFAANLLATKLGINDMENKIKIFNDEVKSEGKAVSNVKFTVKIKDPMKALSAYGSLAEDVIALCQSKGNAIETVNSLLHAIYQTNQSISYEIKAEARQALYVNAEASIKVGGKIGFKDTSIQEELLYSKQS</sequence>
<dbReference type="SUPFAM" id="SSF55486">
    <property type="entry name" value="Metalloproteases ('zincins'), catalytic domain"/>
    <property type="match status" value="1"/>
</dbReference>
<dbReference type="EMBL" id="ALWB01000075">
    <property type="protein sequence ID" value="ELS32777.1"/>
    <property type="molecule type" value="Genomic_DNA"/>
</dbReference>
<dbReference type="Gene3D" id="1.20.120.20">
    <property type="entry name" value="Apolipoprotein"/>
    <property type="match status" value="1"/>
</dbReference>
<keyword evidence="4" id="KW-1185">Reference proteome</keyword>
<evidence type="ECO:0000313" key="3">
    <source>
        <dbReference type="EMBL" id="ELS32777.1"/>
    </source>
</evidence>
<keyword evidence="1" id="KW-0175">Coiled coil</keyword>
<feature type="domain" description="DUF4114" evidence="2">
    <location>
        <begin position="71"/>
        <end position="154"/>
    </location>
</feature>
<dbReference type="PATRIC" id="fig|927668.3.peg.2394"/>